<proteinExistence type="predicted"/>
<reference evidence="2" key="1">
    <citation type="submission" date="2022-02" db="EMBL/GenBank/DDBJ databases">
        <title>Towards deciphering the DNA virus diversity associated with rodent species in the families Cricetidae and Heteromyidae.</title>
        <authorList>
            <person name="Lund M."/>
            <person name="Larsen B.B."/>
            <person name="Gryseels S."/>
            <person name="Kraberger S."/>
            <person name="Rowsey D.M."/>
            <person name="Steger L."/>
            <person name="Yule K.M."/>
            <person name="Upham N.S."/>
            <person name="Worobey M."/>
            <person name="Van Doorslaer K."/>
            <person name="Varsani A."/>
        </authorList>
    </citation>
    <scope>NUCLEOTIDE SEQUENCE</scope>
    <source>
        <strain evidence="2">NeonRodF8_58</strain>
    </source>
</reference>
<sequence length="298" mass="35859">MRCLHPIHIDIEAYGLNYSKVPVPCGHCEACLHSRARDWQIRLYEEMKTAKTAYFLTLTYNDDNVPTVPIWDESTGEYLGRRQTVKVRDLQLFWKKLRKRFPNANLRYFAVSEYGPQTLRPHYHAIVFNLPREYADKHKLARIWGNGFTEISKVTYGRIAYVTKYCFGGLYVPDGYAPNFMRCSKRPALGVSWLFNLWQQLETEDLDTMYYFKDGYRLPVPKYYKRKVKESLQEDEKRDRLIRYVEERLFEDRNAIEEDKIRLAKFEKTGIWEETPTEQKIRKFIRDFHEKYNKNRKL</sequence>
<organism evidence="2">
    <name type="scientific">Peromfec virus RodF8_58</name>
    <dbReference type="NCBI Taxonomy" id="2929385"/>
    <lineage>
        <taxon>Viruses</taxon>
        <taxon>Monodnaviria</taxon>
        <taxon>Sangervirae</taxon>
        <taxon>Phixviricota</taxon>
        <taxon>Malgrandaviricetes</taxon>
        <taxon>Petitvirales</taxon>
        <taxon>Microviridae</taxon>
    </lineage>
</organism>
<dbReference type="InterPro" id="IPR056906">
    <property type="entry name" value="ORF2/G2P_dom"/>
</dbReference>
<evidence type="ECO:0000259" key="1">
    <source>
        <dbReference type="Pfam" id="PF23343"/>
    </source>
</evidence>
<evidence type="ECO:0000313" key="2">
    <source>
        <dbReference type="EMBL" id="UPW41555.1"/>
    </source>
</evidence>
<dbReference type="EMBL" id="OM869626">
    <property type="protein sequence ID" value="UPW41555.1"/>
    <property type="molecule type" value="Genomic_DNA"/>
</dbReference>
<accession>A0A976N2M7</accession>
<protein>
    <submittedName>
        <fullName evidence="2">Replication initiator protein</fullName>
    </submittedName>
</protein>
<feature type="domain" description="Replication-associated protein ORF2/G2P" evidence="1">
    <location>
        <begin position="54"/>
        <end position="166"/>
    </location>
</feature>
<name>A0A976N2M7_9VIRU</name>
<dbReference type="Pfam" id="PF23343">
    <property type="entry name" value="REP_ORF2-G2P"/>
    <property type="match status" value="1"/>
</dbReference>